<accession>A0A7J9FN40</accession>
<dbReference type="Proteomes" id="UP000593568">
    <property type="component" value="Unassembled WGS sequence"/>
</dbReference>
<protein>
    <submittedName>
        <fullName evidence="1">Uncharacterized protein</fullName>
    </submittedName>
</protein>
<dbReference type="EMBL" id="JABEZW010222759">
    <property type="protein sequence ID" value="MBA0786374.1"/>
    <property type="molecule type" value="Genomic_DNA"/>
</dbReference>
<sequence>MNITGMSEQWITARIKQKDGKKKVDVFALSIYGLVSFPRALGYVDEAVSDLFDHSIKGSRLFLQYWLRRFHIKFSPKRIPR</sequence>
<name>A0A7J9FN40_9ROSI</name>
<gene>
    <name evidence="1" type="ORF">Gotri_025293</name>
</gene>
<organism evidence="1 2">
    <name type="scientific">Gossypium trilobum</name>
    <dbReference type="NCBI Taxonomy" id="34281"/>
    <lineage>
        <taxon>Eukaryota</taxon>
        <taxon>Viridiplantae</taxon>
        <taxon>Streptophyta</taxon>
        <taxon>Embryophyta</taxon>
        <taxon>Tracheophyta</taxon>
        <taxon>Spermatophyta</taxon>
        <taxon>Magnoliopsida</taxon>
        <taxon>eudicotyledons</taxon>
        <taxon>Gunneridae</taxon>
        <taxon>Pentapetalae</taxon>
        <taxon>rosids</taxon>
        <taxon>malvids</taxon>
        <taxon>Malvales</taxon>
        <taxon>Malvaceae</taxon>
        <taxon>Malvoideae</taxon>
        <taxon>Gossypium</taxon>
    </lineage>
</organism>
<proteinExistence type="predicted"/>
<evidence type="ECO:0000313" key="2">
    <source>
        <dbReference type="Proteomes" id="UP000593568"/>
    </source>
</evidence>
<reference evidence="1 2" key="1">
    <citation type="journal article" date="2019" name="Genome Biol. Evol.">
        <title>Insights into the evolution of the New World diploid cottons (Gossypium, subgenus Houzingenia) based on genome sequencing.</title>
        <authorList>
            <person name="Grover C.E."/>
            <person name="Arick M.A. 2nd"/>
            <person name="Thrash A."/>
            <person name="Conover J.L."/>
            <person name="Sanders W.S."/>
            <person name="Peterson D.G."/>
            <person name="Frelichowski J.E."/>
            <person name="Scheffler J.A."/>
            <person name="Scheffler B.E."/>
            <person name="Wendel J.F."/>
        </authorList>
    </citation>
    <scope>NUCLEOTIDE SEQUENCE [LARGE SCALE GENOMIC DNA]</scope>
    <source>
        <strain evidence="1">8</strain>
        <tissue evidence="1">Leaf</tissue>
    </source>
</reference>
<dbReference type="AlphaFoldDB" id="A0A7J9FN40"/>
<comment type="caution">
    <text evidence="1">The sequence shown here is derived from an EMBL/GenBank/DDBJ whole genome shotgun (WGS) entry which is preliminary data.</text>
</comment>
<evidence type="ECO:0000313" key="1">
    <source>
        <dbReference type="EMBL" id="MBA0786374.1"/>
    </source>
</evidence>
<keyword evidence="2" id="KW-1185">Reference proteome</keyword>